<dbReference type="EMBL" id="JAGEOK010000063">
    <property type="protein sequence ID" value="MBO2445154.1"/>
    <property type="molecule type" value="Genomic_DNA"/>
</dbReference>
<dbReference type="RefSeq" id="WP_208274255.1">
    <property type="nucleotide sequence ID" value="NZ_BAAAGM010000076.1"/>
</dbReference>
<evidence type="ECO:0000313" key="2">
    <source>
        <dbReference type="Proteomes" id="UP000666915"/>
    </source>
</evidence>
<dbReference type="Proteomes" id="UP000666915">
    <property type="component" value="Unassembled WGS sequence"/>
</dbReference>
<accession>A0ABS3RFZ4</accession>
<protein>
    <submittedName>
        <fullName evidence="1">Uncharacterized protein</fullName>
    </submittedName>
</protein>
<name>A0ABS3RFZ4_9ACTN</name>
<gene>
    <name evidence="1" type="ORF">J4557_47390</name>
</gene>
<comment type="caution">
    <text evidence="1">The sequence shown here is derived from an EMBL/GenBank/DDBJ whole genome shotgun (WGS) entry which is preliminary data.</text>
</comment>
<reference evidence="1 2" key="1">
    <citation type="submission" date="2021-03" db="EMBL/GenBank/DDBJ databases">
        <authorList>
            <person name="Kanchanasin P."/>
            <person name="Saeng-In P."/>
            <person name="Phongsopitanun W."/>
            <person name="Yuki M."/>
            <person name="Kudo T."/>
            <person name="Ohkuma M."/>
            <person name="Tanasupawat S."/>
        </authorList>
    </citation>
    <scope>NUCLEOTIDE SEQUENCE [LARGE SCALE GENOMIC DNA]</scope>
    <source>
        <strain evidence="1 2">L46</strain>
    </source>
</reference>
<evidence type="ECO:0000313" key="1">
    <source>
        <dbReference type="EMBL" id="MBO2445154.1"/>
    </source>
</evidence>
<organism evidence="1 2">
    <name type="scientific">Actinomadura nitritigenes</name>
    <dbReference type="NCBI Taxonomy" id="134602"/>
    <lineage>
        <taxon>Bacteria</taxon>
        <taxon>Bacillati</taxon>
        <taxon>Actinomycetota</taxon>
        <taxon>Actinomycetes</taxon>
        <taxon>Streptosporangiales</taxon>
        <taxon>Thermomonosporaceae</taxon>
        <taxon>Actinomadura</taxon>
    </lineage>
</organism>
<keyword evidence="2" id="KW-1185">Reference proteome</keyword>
<proteinExistence type="predicted"/>
<sequence length="119" mass="12882">MNEAELPPGAVDPHLAEVETVVRAWAKPVGYRVRWSHGAIPLWGVDDVRPYLRVDLLDGRNDVVDVIPLDGGGLVVGMVNGSSGICRGWDCAPDQLLDVLKEADEHSRSCESFADGGLY</sequence>